<keyword evidence="7" id="KW-0408">Iron</keyword>
<evidence type="ECO:0000256" key="1">
    <source>
        <dbReference type="ARBA" id="ARBA00001917"/>
    </source>
</evidence>
<keyword evidence="4" id="KW-0288">FMN</keyword>
<dbReference type="Gene3D" id="3.20.20.70">
    <property type="entry name" value="Aldolase class I"/>
    <property type="match status" value="1"/>
</dbReference>
<evidence type="ECO:0000313" key="10">
    <source>
        <dbReference type="EMBL" id="SUC21198.1"/>
    </source>
</evidence>
<dbReference type="SUPFAM" id="SSF51395">
    <property type="entry name" value="FMN-linked oxidoreductases"/>
    <property type="match status" value="1"/>
</dbReference>
<dbReference type="PANTHER" id="PTHR42917">
    <property type="entry name" value="2,4-DIENOYL-COA REDUCTASE"/>
    <property type="match status" value="1"/>
</dbReference>
<keyword evidence="3" id="KW-0285">Flavoprotein</keyword>
<dbReference type="Pfam" id="PF00724">
    <property type="entry name" value="Oxidored_FMN"/>
    <property type="match status" value="1"/>
</dbReference>
<dbReference type="Proteomes" id="UP000254191">
    <property type="component" value="Unassembled WGS sequence"/>
</dbReference>
<dbReference type="InterPro" id="IPR013785">
    <property type="entry name" value="Aldolase_TIM"/>
</dbReference>
<dbReference type="GO" id="GO:0008670">
    <property type="term" value="F:2,4-dienoyl-CoA reductase (NADPH) activity"/>
    <property type="evidence" value="ECO:0007669"/>
    <property type="project" value="UniProtKB-EC"/>
</dbReference>
<evidence type="ECO:0000256" key="7">
    <source>
        <dbReference type="ARBA" id="ARBA00023004"/>
    </source>
</evidence>
<evidence type="ECO:0000256" key="3">
    <source>
        <dbReference type="ARBA" id="ARBA00022630"/>
    </source>
</evidence>
<evidence type="ECO:0000313" key="11">
    <source>
        <dbReference type="Proteomes" id="UP000254191"/>
    </source>
</evidence>
<protein>
    <submittedName>
        <fullName evidence="10">2,4-dienoyl-CoA reductase</fullName>
        <ecNumber evidence="10">1.3.1.34</ecNumber>
    </submittedName>
</protein>
<feature type="domain" description="NADH:flavin oxidoreductase/NADH oxidase N-terminal" evidence="9">
    <location>
        <begin position="2"/>
        <end position="73"/>
    </location>
</feature>
<keyword evidence="6 10" id="KW-0560">Oxidoreductase</keyword>
<gene>
    <name evidence="10" type="primary">fadH_1</name>
    <name evidence="10" type="ORF">NCTC11938_02175</name>
</gene>
<comment type="cofactor">
    <cofactor evidence="2">
        <name>[4Fe-4S] cluster</name>
        <dbReference type="ChEBI" id="CHEBI:49883"/>
    </cofactor>
</comment>
<dbReference type="InterPro" id="IPR001155">
    <property type="entry name" value="OxRdtase_FMN_N"/>
</dbReference>
<keyword evidence="5" id="KW-0479">Metal-binding</keyword>
<dbReference type="InterPro" id="IPR051793">
    <property type="entry name" value="NADH:flavin_oxidoreductase"/>
</dbReference>
<dbReference type="GO" id="GO:0051536">
    <property type="term" value="F:iron-sulfur cluster binding"/>
    <property type="evidence" value="ECO:0007669"/>
    <property type="project" value="UniProtKB-KW"/>
</dbReference>
<dbReference type="GO" id="GO:0046872">
    <property type="term" value="F:metal ion binding"/>
    <property type="evidence" value="ECO:0007669"/>
    <property type="project" value="UniProtKB-KW"/>
</dbReference>
<dbReference type="EMBL" id="UGTS01000004">
    <property type="protein sequence ID" value="SUC21198.1"/>
    <property type="molecule type" value="Genomic_DNA"/>
</dbReference>
<keyword evidence="8" id="KW-0411">Iron-sulfur</keyword>
<evidence type="ECO:0000256" key="5">
    <source>
        <dbReference type="ARBA" id="ARBA00022723"/>
    </source>
</evidence>
<dbReference type="AlphaFoldDB" id="A0A379FJP1"/>
<reference evidence="10 11" key="1">
    <citation type="submission" date="2018-06" db="EMBL/GenBank/DDBJ databases">
        <authorList>
            <consortium name="Pathogen Informatics"/>
            <person name="Doyle S."/>
        </authorList>
    </citation>
    <scope>NUCLEOTIDE SEQUENCE [LARGE SCALE GENOMIC DNA]</scope>
    <source>
        <strain evidence="10 11">NCTC11938</strain>
    </source>
</reference>
<evidence type="ECO:0000256" key="2">
    <source>
        <dbReference type="ARBA" id="ARBA00001966"/>
    </source>
</evidence>
<evidence type="ECO:0000256" key="6">
    <source>
        <dbReference type="ARBA" id="ARBA00023002"/>
    </source>
</evidence>
<dbReference type="PANTHER" id="PTHR42917:SF2">
    <property type="entry name" value="2,4-DIENOYL-COA REDUCTASE [(2E)-ENOYL-COA-PRODUCING]"/>
    <property type="match status" value="1"/>
</dbReference>
<proteinExistence type="predicted"/>
<evidence type="ECO:0000259" key="9">
    <source>
        <dbReference type="Pfam" id="PF00724"/>
    </source>
</evidence>
<comment type="cofactor">
    <cofactor evidence="1">
        <name>FMN</name>
        <dbReference type="ChEBI" id="CHEBI:58210"/>
    </cofactor>
</comment>
<sequence length="86" mass="9349">MGSMHTGLEEDPHDAPKLAEFYAQRAAAGVALIVTGGISPNKQGVLLPHAATLMSEDQLASHQLVTDAVHKTGWENRFTDFTYWSL</sequence>
<accession>A0A379FJP1</accession>
<organism evidence="10 11">
    <name type="scientific">Proteus mirabilis</name>
    <dbReference type="NCBI Taxonomy" id="584"/>
    <lineage>
        <taxon>Bacteria</taxon>
        <taxon>Pseudomonadati</taxon>
        <taxon>Pseudomonadota</taxon>
        <taxon>Gammaproteobacteria</taxon>
        <taxon>Enterobacterales</taxon>
        <taxon>Morganellaceae</taxon>
        <taxon>Proteus</taxon>
    </lineage>
</organism>
<evidence type="ECO:0000256" key="8">
    <source>
        <dbReference type="ARBA" id="ARBA00023014"/>
    </source>
</evidence>
<name>A0A379FJP1_PROMI</name>
<evidence type="ECO:0000256" key="4">
    <source>
        <dbReference type="ARBA" id="ARBA00022643"/>
    </source>
</evidence>
<dbReference type="EC" id="1.3.1.34" evidence="10"/>
<dbReference type="GO" id="GO:0010181">
    <property type="term" value="F:FMN binding"/>
    <property type="evidence" value="ECO:0007669"/>
    <property type="project" value="InterPro"/>
</dbReference>